<dbReference type="EMBL" id="JBEYXV010000011">
    <property type="protein sequence ID" value="MEU6823348.1"/>
    <property type="molecule type" value="Genomic_DNA"/>
</dbReference>
<keyword evidence="2" id="KW-1133">Transmembrane helix</keyword>
<name>A0ABV3BQQ3_9ACTN</name>
<evidence type="ECO:0000256" key="2">
    <source>
        <dbReference type="SAM" id="Phobius"/>
    </source>
</evidence>
<reference evidence="3 4" key="1">
    <citation type="submission" date="2024-06" db="EMBL/GenBank/DDBJ databases">
        <title>The Natural Products Discovery Center: Release of the First 8490 Sequenced Strains for Exploring Actinobacteria Biosynthetic Diversity.</title>
        <authorList>
            <person name="Kalkreuter E."/>
            <person name="Kautsar S.A."/>
            <person name="Yang D."/>
            <person name="Bader C.D."/>
            <person name="Teijaro C.N."/>
            <person name="Fluegel L."/>
            <person name="Davis C.M."/>
            <person name="Simpson J.R."/>
            <person name="Lauterbach L."/>
            <person name="Steele A.D."/>
            <person name="Gui C."/>
            <person name="Meng S."/>
            <person name="Li G."/>
            <person name="Viehrig K."/>
            <person name="Ye F."/>
            <person name="Su P."/>
            <person name="Kiefer A.F."/>
            <person name="Nichols A."/>
            <person name="Cepeda A.J."/>
            <person name="Yan W."/>
            <person name="Fan B."/>
            <person name="Jiang Y."/>
            <person name="Adhikari A."/>
            <person name="Zheng C.-J."/>
            <person name="Schuster L."/>
            <person name="Cowan T.M."/>
            <person name="Smanski M.J."/>
            <person name="Chevrette M.G."/>
            <person name="De Carvalho L.P.S."/>
            <person name="Shen B."/>
        </authorList>
    </citation>
    <scope>NUCLEOTIDE SEQUENCE [LARGE SCALE GENOMIC DNA]</scope>
    <source>
        <strain evidence="3 4">NPDC046838</strain>
    </source>
</reference>
<dbReference type="PROSITE" id="PS51257">
    <property type="entry name" value="PROKAR_LIPOPROTEIN"/>
    <property type="match status" value="1"/>
</dbReference>
<feature type="compositionally biased region" description="Polar residues" evidence="1">
    <location>
        <begin position="75"/>
        <end position="88"/>
    </location>
</feature>
<evidence type="ECO:0000313" key="4">
    <source>
        <dbReference type="Proteomes" id="UP001551176"/>
    </source>
</evidence>
<gene>
    <name evidence="3" type="ORF">ABZ921_22160</name>
</gene>
<accession>A0ABV3BQQ3</accession>
<keyword evidence="2" id="KW-0812">Transmembrane</keyword>
<feature type="transmembrane region" description="Helical" evidence="2">
    <location>
        <begin position="29"/>
        <end position="51"/>
    </location>
</feature>
<keyword evidence="2" id="KW-0472">Membrane</keyword>
<evidence type="ECO:0000256" key="1">
    <source>
        <dbReference type="SAM" id="MobiDB-lite"/>
    </source>
</evidence>
<feature type="region of interest" description="Disordered" evidence="1">
    <location>
        <begin position="50"/>
        <end position="117"/>
    </location>
</feature>
<organism evidence="3 4">
    <name type="scientific">Streptomyces atriruber</name>
    <dbReference type="NCBI Taxonomy" id="545121"/>
    <lineage>
        <taxon>Bacteria</taxon>
        <taxon>Bacillati</taxon>
        <taxon>Actinomycetota</taxon>
        <taxon>Actinomycetes</taxon>
        <taxon>Kitasatosporales</taxon>
        <taxon>Streptomycetaceae</taxon>
        <taxon>Streptomyces</taxon>
    </lineage>
</organism>
<evidence type="ECO:0000313" key="3">
    <source>
        <dbReference type="EMBL" id="MEU6823348.1"/>
    </source>
</evidence>
<keyword evidence="4" id="KW-1185">Reference proteome</keyword>
<protein>
    <recommendedName>
        <fullName evidence="5">Translation initiation factor IF-2</fullName>
    </recommendedName>
</protein>
<dbReference type="Proteomes" id="UP001551176">
    <property type="component" value="Unassembled WGS sequence"/>
</dbReference>
<comment type="caution">
    <text evidence="3">The sequence shown here is derived from an EMBL/GenBank/DDBJ whole genome shotgun (WGS) entry which is preliminary data.</text>
</comment>
<dbReference type="RefSeq" id="WP_359351725.1">
    <property type="nucleotide sequence ID" value="NZ_JBEYXV010000011.1"/>
</dbReference>
<proteinExistence type="predicted"/>
<sequence>MTRRPEPVDPQLPVFIDESGWRRRTLQGMALVVGCGCLGYLLFVGTMLSGLRTPVGTHPPSTNGPASSAPDHATSPRSQGHTKTNHATPDTPAGHEARHHRPPGGRSVVPPAGGAAQ</sequence>
<evidence type="ECO:0008006" key="5">
    <source>
        <dbReference type="Google" id="ProtNLM"/>
    </source>
</evidence>